<dbReference type="PANTHER" id="PTHR12001:SF71">
    <property type="entry name" value="(2E,6E)-FARNESYL DIPHOSPHATE SYNTHASE"/>
    <property type="match status" value="1"/>
</dbReference>
<dbReference type="SUPFAM" id="SSF48576">
    <property type="entry name" value="Terpenoid synthases"/>
    <property type="match status" value="1"/>
</dbReference>
<reference evidence="5 6" key="1">
    <citation type="submission" date="2018-03" db="EMBL/GenBank/DDBJ databases">
        <title>Genomic Encyclopedia of Type Strains, Phase III (KMG-III): the genomes of soil and plant-associated and newly described type strains.</title>
        <authorList>
            <person name="Whitman W."/>
        </authorList>
    </citation>
    <scope>NUCLEOTIDE SEQUENCE [LARGE SCALE GENOMIC DNA]</scope>
    <source>
        <strain evidence="5 6">CGMCC 4.7104</strain>
    </source>
</reference>
<feature type="region of interest" description="Disordered" evidence="4">
    <location>
        <begin position="66"/>
        <end position="90"/>
    </location>
</feature>
<dbReference type="Gene3D" id="1.10.600.10">
    <property type="entry name" value="Farnesyl Diphosphate Synthase"/>
    <property type="match status" value="1"/>
</dbReference>
<keyword evidence="3" id="KW-0808">Transferase</keyword>
<keyword evidence="1" id="KW-0479">Metal-binding</keyword>
<gene>
    <name evidence="5" type="ORF">B0I32_101577</name>
</gene>
<dbReference type="GO" id="GO:0046872">
    <property type="term" value="F:metal ion binding"/>
    <property type="evidence" value="ECO:0007669"/>
    <property type="project" value="UniProtKB-KW"/>
</dbReference>
<evidence type="ECO:0000313" key="5">
    <source>
        <dbReference type="EMBL" id="PRX70489.1"/>
    </source>
</evidence>
<organism evidence="5 6">
    <name type="scientific">Nonomuraea fuscirosea</name>
    <dbReference type="NCBI Taxonomy" id="1291556"/>
    <lineage>
        <taxon>Bacteria</taxon>
        <taxon>Bacillati</taxon>
        <taxon>Actinomycetota</taxon>
        <taxon>Actinomycetes</taxon>
        <taxon>Streptosporangiales</taxon>
        <taxon>Streptosporangiaceae</taxon>
        <taxon>Nonomuraea</taxon>
    </lineage>
</organism>
<evidence type="ECO:0000256" key="2">
    <source>
        <dbReference type="ARBA" id="ARBA00022842"/>
    </source>
</evidence>
<dbReference type="Pfam" id="PF00348">
    <property type="entry name" value="polyprenyl_synt"/>
    <property type="match status" value="1"/>
</dbReference>
<dbReference type="PANTHER" id="PTHR12001">
    <property type="entry name" value="GERANYLGERANYL PYROPHOSPHATE SYNTHASE"/>
    <property type="match status" value="1"/>
</dbReference>
<dbReference type="InterPro" id="IPR000092">
    <property type="entry name" value="Polyprenyl_synt"/>
</dbReference>
<keyword evidence="6" id="KW-1185">Reference proteome</keyword>
<evidence type="ECO:0000256" key="1">
    <source>
        <dbReference type="ARBA" id="ARBA00022723"/>
    </source>
</evidence>
<proteinExistence type="inferred from homology"/>
<dbReference type="GO" id="GO:0008299">
    <property type="term" value="P:isoprenoid biosynthetic process"/>
    <property type="evidence" value="ECO:0007669"/>
    <property type="project" value="InterPro"/>
</dbReference>
<evidence type="ECO:0000256" key="4">
    <source>
        <dbReference type="SAM" id="MobiDB-lite"/>
    </source>
</evidence>
<dbReference type="SFLD" id="SFLDS00005">
    <property type="entry name" value="Isoprenoid_Synthase_Type_I"/>
    <property type="match status" value="1"/>
</dbReference>
<dbReference type="Proteomes" id="UP000238312">
    <property type="component" value="Unassembled WGS sequence"/>
</dbReference>
<dbReference type="GO" id="GO:0004659">
    <property type="term" value="F:prenyltransferase activity"/>
    <property type="evidence" value="ECO:0007669"/>
    <property type="project" value="InterPro"/>
</dbReference>
<evidence type="ECO:0000313" key="6">
    <source>
        <dbReference type="Proteomes" id="UP000238312"/>
    </source>
</evidence>
<comment type="caution">
    <text evidence="5">The sequence shown here is derived from an EMBL/GenBank/DDBJ whole genome shotgun (WGS) entry which is preliminary data.</text>
</comment>
<dbReference type="EMBL" id="PVNG01000001">
    <property type="protein sequence ID" value="PRX70489.1"/>
    <property type="molecule type" value="Genomic_DNA"/>
</dbReference>
<dbReference type="CDD" id="cd00685">
    <property type="entry name" value="Trans_IPPS_HT"/>
    <property type="match status" value="1"/>
</dbReference>
<protein>
    <submittedName>
        <fullName evidence="5">Geranylgeranyl diphosphate synthase type I</fullName>
    </submittedName>
</protein>
<dbReference type="AlphaFoldDB" id="A0A2T0NBV8"/>
<evidence type="ECO:0000256" key="3">
    <source>
        <dbReference type="RuleBase" id="RU004466"/>
    </source>
</evidence>
<accession>A0A2T0NBV8</accession>
<comment type="similarity">
    <text evidence="3">Belongs to the FPP/GGPP synthase family.</text>
</comment>
<sequence>MNLSHPLSGATLARFRGLLDPALRDAVSVLDPWGERMAAFALGWSDTDGGPHGGVGGGFGGVGGGADRATGGGTTDRGAGSGTNGISRGDGGKGVRPALALLSAEAVGAPAESALPGAVAVELVHAFSLAHDDIIDRDELRRHRAALWKAYGVGPALLTGDALLALAVSQLAGRPEAMPYLSAALIELVQGQSADMAFENRPWKGPGEVGIDEYAEMAAGKTGSLLGAAAAAGVALGGAPELADPMWAMGRDLGVAFQIVDDMLGIWGDPRVTGKPIYSDLRHEKKTLPVLAALADGGSAARELSALLAAGTTDEESVRHAAHLVEEAGGREKSQALADRYVETALSVIDEHLPSATELRTLCNSLVHRVN</sequence>
<dbReference type="InterPro" id="IPR008949">
    <property type="entry name" value="Isoprenoid_synthase_dom_sf"/>
</dbReference>
<name>A0A2T0NBV8_9ACTN</name>
<keyword evidence="2" id="KW-0460">Magnesium</keyword>
<dbReference type="InterPro" id="IPR033749">
    <property type="entry name" value="Polyprenyl_synt_CS"/>
</dbReference>
<dbReference type="PROSITE" id="PS00444">
    <property type="entry name" value="POLYPRENYL_SYNTHASE_2"/>
    <property type="match status" value="1"/>
</dbReference>